<dbReference type="EMBL" id="CP038631">
    <property type="protein sequence ID" value="QCC45620.1"/>
    <property type="molecule type" value="Genomic_DNA"/>
</dbReference>
<keyword evidence="1" id="KW-0732">Signal</keyword>
<reference evidence="2" key="3">
    <citation type="journal article" name="MicrobiologyOpen">
        <title>Whole-genome comparison between the type strain of Halobacterium salinarum (DSM 3754(T)) and the laboratory strains R1 and NRC-1.</title>
        <authorList>
            <person name="Pfeiffer F."/>
            <person name="Losensky G."/>
            <person name="Marchfelder A."/>
            <person name="Habermann B."/>
            <person name="Dyall-Smith M."/>
        </authorList>
    </citation>
    <scope>NUCLEOTIDE SEQUENCE</scope>
    <source>
        <strain evidence="2">91-R6</strain>
    </source>
</reference>
<dbReference type="GeneID" id="68694559"/>
<dbReference type="Gene3D" id="2.60.40.1220">
    <property type="match status" value="1"/>
</dbReference>
<dbReference type="InterPro" id="IPR014755">
    <property type="entry name" value="Cu-Rt/internalin_Ig-like"/>
</dbReference>
<protein>
    <submittedName>
        <fullName evidence="2">Putative secreted glycoprotein</fullName>
    </submittedName>
    <submittedName>
        <fullName evidence="3">Surface glycoprotein</fullName>
    </submittedName>
</protein>
<reference evidence="3 5" key="2">
    <citation type="submission" date="2019-07" db="EMBL/GenBank/DDBJ databases">
        <title>Genomic Encyclopedia of Archaeal and Bacterial Type Strains, Phase II (KMG-II): from individual species to whole genera.</title>
        <authorList>
            <person name="Goeker M."/>
        </authorList>
    </citation>
    <scope>NUCLEOTIDE SEQUENCE [LARGE SCALE GENOMIC DNA]</scope>
    <source>
        <strain evidence="3 5">DSM 3754</strain>
    </source>
</reference>
<proteinExistence type="predicted"/>
<evidence type="ECO:0000313" key="3">
    <source>
        <dbReference type="EMBL" id="TYO81882.1"/>
    </source>
</evidence>
<dbReference type="Proteomes" id="UP000323075">
    <property type="component" value="Unassembled WGS sequence"/>
</dbReference>
<name>A0A4D6GUR0_HALS9</name>
<accession>A0A4D6GUR0</accession>
<reference evidence="2 4" key="1">
    <citation type="journal article" date="2019" name="Microbiol. Resour. Announc.">
        <title>The Genome Sequence of the Halobacterium salinarum Type Strain Is Closely Related to That of Laboratory Strains NRC-1 and R1.</title>
        <authorList>
            <person name="Pfeiffer F."/>
            <person name="Marchfelder A."/>
            <person name="Habermann B."/>
            <person name="Dyall-Smith M.L."/>
        </authorList>
    </citation>
    <scope>NUCLEOTIDE SEQUENCE [LARGE SCALE GENOMIC DNA]</scope>
    <source>
        <strain evidence="2">91-R6</strain>
        <strain evidence="4">ATCC 33171 / DSM 3754 / JCM 8978 / NBRC 102687 / NCIMB 764 / 91-R6</strain>
    </source>
</reference>
<gene>
    <name evidence="3" type="ORF">APQ99_00394</name>
    <name evidence="2" type="ORF">HBSAL_09885</name>
</gene>
<sequence>MTDHTPTTKLRAVALAALLVLSVLAGATTFTGAAAAAANAGPEAFQDQATDAGDLTPNETAVVQTIDARDADGGDDDADTVLTGLTLSGATSNTVSASNISEIEILDGSGTSLGTTAPAAFTSPQQLDITNRTIPDDTTTELRVQATVAANATQSNATLALDTRASWVEGNTTGTTDPATDGAPETLAADTAPTDNETVSLDSVELDGSDTTNQTVVLTFSQPVVATDSGITAANVTYTDANDTGNRSVTAVRDLDGDTQVAVSVNESVTAADLGVDTVGVESGVLRTTDSPPTTVSAASMAITADATTDTPPLVVVTPSTRTVNQSTDALDVAYRYNQPVSGGSADVSMTLAAANGTENATFDISDSPLVANATQRLTLDLAENAPLADGVYTLSVTVDDGSGSPVTRTTDPVVVIDDEPPDVSAVSLNASTDVSPRDTVAVNYTYDDATNATSATVHFVAAADAGNFTAGDLANASAASVSKDIDMAPGKQRVDVNLRWVREVTDNSNYTVYVTATDERGLTNLNTSATPIIEGTVASATLDVNAAQPTLDGVETDTGSTTVTATFSERVAAVDGDPSPNEFVYQDATNDGAGAITAATASGPASIDLTLDSAVTTADIGTDAVSVRADAFTDTDDADPRAVPASSAVVADTTAPTVRSADAGPINNRTVSSYDVSITTGDEPVGAAVTLRGSGGTTRSKTAADVTGDATFTFDATPLDRGAVDVTVTLTDAAENTVSTTKTVQKDTVVPTITTAAANPGASPDAGGKTRLVTVLFSEPVDGSSVSAQNLAITSDDYAIDDVLPEFLTADNEAVLLLNRSVAVDAIGSESVQVRAPGVTDTVGHPVANAAPLADTETTGTAAPEHTPGFKEVVAEPGATTLTVRFDEIVSAPDGSGLTAADFTFEDGNNASAGTITAATQLDPQTVEITLDEALTAADLVDDSLSVTADSVVDTSGNVMPAASTTFGIDLGLTTTTAGDTITLRVTTLNDIEAAVGNGLTVTEATRELASLEEFTLDDRFTATLSPDDFTEINAGVYEASVTVPHADGAVADGRYEVSGTVDGRVLSRTAEIDTTPPRPTDAVLHTVTSEAQPGDALNTTRVRVLFNEPIDAGDITPRDVSIDGFNGEIVAVQDGGLFGSVSVVVEGHIQTGTSPAVTIDGDSYTDRTGTQGATGASTVVHTDVLRLDRGQNYVSVPATSGAVPLSEIDTSAVDAIYAYDAAADAWDAYDPDARENSLTALEGGAGYVFVMDRASTVPVNVYNIAGAAAGADPSAPAPTAQSLSEGWNLVGQYRAFEQPVDTALSSVSEGAVYSVLAQDETADGVAFTSHSAGDFETMERSEGYWVFVREDEAYTAAPADN</sequence>
<evidence type="ECO:0000313" key="2">
    <source>
        <dbReference type="EMBL" id="QCC45620.1"/>
    </source>
</evidence>
<dbReference type="InterPro" id="IPR026452">
    <property type="entry name" value="Surf_glycop_sig_pep"/>
</dbReference>
<evidence type="ECO:0000313" key="4">
    <source>
        <dbReference type="Proteomes" id="UP000296216"/>
    </source>
</evidence>
<organism evidence="2 4">
    <name type="scientific">Halobacterium salinarum (strain ATCC 33171 / DSM 3754 / JCM 8978 / NBRC 102687 / NCIMB 764 / 91-R6)</name>
    <dbReference type="NCBI Taxonomy" id="2597657"/>
    <lineage>
        <taxon>Archaea</taxon>
        <taxon>Methanobacteriati</taxon>
        <taxon>Methanobacteriota</taxon>
        <taxon>Stenosarchaea group</taxon>
        <taxon>Halobacteria</taxon>
        <taxon>Halobacteriales</taxon>
        <taxon>Halobacteriaceae</taxon>
        <taxon>Halobacterium</taxon>
    </lineage>
</organism>
<dbReference type="RefSeq" id="WP_010903435.1">
    <property type="nucleotide sequence ID" value="NZ_VRYN01000001.1"/>
</dbReference>
<evidence type="ECO:0000313" key="5">
    <source>
        <dbReference type="Proteomes" id="UP000323075"/>
    </source>
</evidence>
<dbReference type="Proteomes" id="UP000296216">
    <property type="component" value="Chromosome"/>
</dbReference>
<evidence type="ECO:0000256" key="1">
    <source>
        <dbReference type="ARBA" id="ARBA00022729"/>
    </source>
</evidence>
<dbReference type="EMBL" id="VRYN01000001">
    <property type="protein sequence ID" value="TYO81882.1"/>
    <property type="molecule type" value="Genomic_DNA"/>
</dbReference>
<dbReference type="NCBIfam" id="TIGR04207">
    <property type="entry name" value="halo_sig_pep"/>
    <property type="match status" value="1"/>
</dbReference>